<dbReference type="GO" id="GO:0009253">
    <property type="term" value="P:peptidoglycan catabolic process"/>
    <property type="evidence" value="ECO:0007669"/>
    <property type="project" value="InterPro"/>
</dbReference>
<evidence type="ECO:0000256" key="3">
    <source>
        <dbReference type="ARBA" id="ARBA00022529"/>
    </source>
</evidence>
<gene>
    <name evidence="9" type="primary">49</name>
    <name evidence="9" type="ORF">SEA_QUESADILLA_49</name>
</gene>
<dbReference type="InterPro" id="IPR051206">
    <property type="entry name" value="NAMLAA_amidase_2"/>
</dbReference>
<dbReference type="PANTHER" id="PTHR30417">
    <property type="entry name" value="N-ACETYLMURAMOYL-L-ALANINE AMIDASE AMID"/>
    <property type="match status" value="1"/>
</dbReference>
<evidence type="ECO:0000256" key="7">
    <source>
        <dbReference type="SAM" id="MobiDB-lite"/>
    </source>
</evidence>
<dbReference type="EC" id="3.5.1.28" evidence="2"/>
<feature type="region of interest" description="Disordered" evidence="7">
    <location>
        <begin position="522"/>
        <end position="551"/>
    </location>
</feature>
<dbReference type="GO" id="GO:0008745">
    <property type="term" value="F:N-acetylmuramoyl-L-alanine amidase activity"/>
    <property type="evidence" value="ECO:0007669"/>
    <property type="project" value="UniProtKB-EC"/>
</dbReference>
<dbReference type="PANTHER" id="PTHR30417:SF1">
    <property type="entry name" value="N-ACETYLMURAMOYL-L-ALANINE AMIDASE AMID"/>
    <property type="match status" value="1"/>
</dbReference>
<keyword evidence="5" id="KW-0378">Hydrolase</keyword>
<reference evidence="9 10" key="1">
    <citation type="submission" date="2019-10" db="EMBL/GenBank/DDBJ databases">
        <authorList>
            <person name="Jorgensen H.J."/>
            <person name="Tolsma S."/>
            <person name="Caruso S.M."/>
            <person name="Garlena R.A."/>
            <person name="Russell D.A."/>
            <person name="Pope W.H."/>
            <person name="Jacobs-Se D."/>
            <person name="Hatfull G.F."/>
        </authorList>
    </citation>
    <scope>NUCLEOTIDE SEQUENCE [LARGE SCALE GENOMIC DNA]</scope>
</reference>
<dbReference type="GeneID" id="60321213"/>
<dbReference type="InterPro" id="IPR002502">
    <property type="entry name" value="Amidase_domain"/>
</dbReference>
<keyword evidence="4" id="KW-0081">Bacteriolytic enzyme</keyword>
<evidence type="ECO:0000256" key="1">
    <source>
        <dbReference type="ARBA" id="ARBA00001561"/>
    </source>
</evidence>
<dbReference type="InterPro" id="IPR036505">
    <property type="entry name" value="Amidase/PGRP_sf"/>
</dbReference>
<evidence type="ECO:0000313" key="10">
    <source>
        <dbReference type="Proteomes" id="UP000370142"/>
    </source>
</evidence>
<feature type="compositionally biased region" description="Basic and acidic residues" evidence="7">
    <location>
        <begin position="57"/>
        <end position="74"/>
    </location>
</feature>
<dbReference type="Proteomes" id="UP000370142">
    <property type="component" value="Segment"/>
</dbReference>
<dbReference type="GO" id="GO:0009254">
    <property type="term" value="P:peptidoglycan turnover"/>
    <property type="evidence" value="ECO:0007669"/>
    <property type="project" value="TreeGrafter"/>
</dbReference>
<protein>
    <recommendedName>
        <fullName evidence="2">N-acetylmuramoyl-L-alanine amidase</fullName>
        <ecNumber evidence="2">3.5.1.28</ecNumber>
    </recommendedName>
</protein>
<dbReference type="Gene3D" id="3.40.80.10">
    <property type="entry name" value="Peptidoglycan recognition protein-like"/>
    <property type="match status" value="1"/>
</dbReference>
<dbReference type="KEGG" id="vg:60321213"/>
<dbReference type="SUPFAM" id="SSF55846">
    <property type="entry name" value="N-acetylmuramoyl-L-alanine amidase-like"/>
    <property type="match status" value="1"/>
</dbReference>
<dbReference type="RefSeq" id="YP_009949805.1">
    <property type="nucleotide sequence ID" value="NC_051584.1"/>
</dbReference>
<proteinExistence type="predicted"/>
<evidence type="ECO:0000256" key="4">
    <source>
        <dbReference type="ARBA" id="ARBA00022638"/>
    </source>
</evidence>
<keyword evidence="6" id="KW-0961">Cell wall biogenesis/degradation</keyword>
<dbReference type="SMART" id="SM00644">
    <property type="entry name" value="Ami_2"/>
    <property type="match status" value="1"/>
</dbReference>
<dbReference type="GO" id="GO:0001897">
    <property type="term" value="P:symbiont-mediated cytolysis of host cell"/>
    <property type="evidence" value="ECO:0007669"/>
    <property type="project" value="UniProtKB-ARBA"/>
</dbReference>
<evidence type="ECO:0000256" key="6">
    <source>
        <dbReference type="ARBA" id="ARBA00023316"/>
    </source>
</evidence>
<feature type="domain" description="N-acetylmuramoyl-L-alanine amidase" evidence="8">
    <location>
        <begin position="224"/>
        <end position="361"/>
    </location>
</feature>
<dbReference type="GO" id="GO:0042742">
    <property type="term" value="P:defense response to bacterium"/>
    <property type="evidence" value="ECO:0007669"/>
    <property type="project" value="UniProtKB-KW"/>
</dbReference>
<organism evidence="9 10">
    <name type="scientific">Mycobacterium phage Quesadilla</name>
    <dbReference type="NCBI Taxonomy" id="2664226"/>
    <lineage>
        <taxon>Viruses</taxon>
        <taxon>Duplodnaviria</taxon>
        <taxon>Heunggongvirae</taxon>
        <taxon>Uroviricota</taxon>
        <taxon>Caudoviricetes</taxon>
        <taxon>Bclasvirinae</taxon>
        <taxon>Quesadillavirus</taxon>
        <taxon>Quesadillavirus quesadilla</taxon>
    </lineage>
</organism>
<dbReference type="Pfam" id="PF01510">
    <property type="entry name" value="Amidase_2"/>
    <property type="match status" value="1"/>
</dbReference>
<dbReference type="GO" id="GO:0071555">
    <property type="term" value="P:cell wall organization"/>
    <property type="evidence" value="ECO:0007669"/>
    <property type="project" value="UniProtKB-KW"/>
</dbReference>
<feature type="region of interest" description="Disordered" evidence="7">
    <location>
        <begin position="57"/>
        <end position="94"/>
    </location>
</feature>
<dbReference type="EMBL" id="MN617843">
    <property type="protein sequence ID" value="QGH75297.1"/>
    <property type="molecule type" value="Genomic_DNA"/>
</dbReference>
<evidence type="ECO:0000259" key="8">
    <source>
        <dbReference type="SMART" id="SM00644"/>
    </source>
</evidence>
<accession>A0A5Q2WFK5</accession>
<evidence type="ECO:0000313" key="9">
    <source>
        <dbReference type="EMBL" id="QGH75297.1"/>
    </source>
</evidence>
<evidence type="ECO:0000256" key="2">
    <source>
        <dbReference type="ARBA" id="ARBA00011901"/>
    </source>
</evidence>
<evidence type="ECO:0000256" key="5">
    <source>
        <dbReference type="ARBA" id="ARBA00022801"/>
    </source>
</evidence>
<keyword evidence="3" id="KW-0929">Antimicrobial</keyword>
<comment type="catalytic activity">
    <reaction evidence="1">
        <text>Hydrolyzes the link between N-acetylmuramoyl residues and L-amino acid residues in certain cell-wall glycopeptides.</text>
        <dbReference type="EC" id="3.5.1.28"/>
    </reaction>
</comment>
<sequence length="551" mass="59650">MSFVQKNATPLDTEENIARRVHAVSIKRGQKNPELASVITLMGIRQESDFWCPWNRKDPSSEKYDHDSESDDGRSVGYLQQQNGRAGEVLPPGDRDNWWGSMAQRMGLESAVDTFQDRMSEDYQKVSEPWGANAIIQRVQGSGVPDAYAKHWDYCWSLLRRALATSPTPLPPLVPSPVKPAPTQPPAPVIQPNPGHRGDPLYLPELLRAFGVSVSTYTDQEGIPWDQRGHGDFGVIDYVVWHHTGSVNETDVGIAHHPALGLAATMLVHEDGHVVLTGSGIAWHAGDGIWPGVARGAMNQRSIGIECAYSWGPQELHNPWPPEQLQAMINIGGAISWYLQGTLPPDHQIAHKEWAGAENPLGINAQGKPDPANLDMDWFRGEIAKRAAAGPSGGGSTTEEGFLMGLSQEDQIAIRDKILGYPSLDHGWPSRSIFARGPGKVDDTVGILLFTDGNAFNLNVILGAMAGFEPFAEDVRRVAEHGPAEGTFAAEHYPEDAKAIAQAFVPLIGTLPQLMALATGPRGDLTGPAPAKKAAPKKRAKKAAPTGEVTE</sequence>
<name>A0A5Q2WFK5_9CAUD</name>
<keyword evidence="10" id="KW-1185">Reference proteome</keyword>